<keyword evidence="3" id="KW-1185">Reference proteome</keyword>
<protein>
    <submittedName>
        <fullName evidence="2">Uncharacterized protein</fullName>
    </submittedName>
</protein>
<name>A0A9X0W4R3_9GAMM</name>
<reference evidence="2 3" key="1">
    <citation type="journal article" date="2020" name="Microorganisms">
        <title>Osmotic Adaptation and Compatible Solute Biosynthesis of Phototrophic Bacteria as Revealed from Genome Analyses.</title>
        <authorList>
            <person name="Imhoff J.F."/>
            <person name="Rahn T."/>
            <person name="Kunzel S."/>
            <person name="Keller A."/>
            <person name="Neulinger S.C."/>
        </authorList>
    </citation>
    <scope>NUCLEOTIDE SEQUENCE [LARGE SCALE GENOMIC DNA]</scope>
    <source>
        <strain evidence="2 3">DSM 25653</strain>
    </source>
</reference>
<evidence type="ECO:0000256" key="1">
    <source>
        <dbReference type="SAM" id="MobiDB-lite"/>
    </source>
</evidence>
<proteinExistence type="predicted"/>
<dbReference type="RefSeq" id="WP_200236502.1">
    <property type="nucleotide sequence ID" value="NZ_NRRY01000001.1"/>
</dbReference>
<gene>
    <name evidence="2" type="ORF">CKO42_00465</name>
</gene>
<accession>A0A9X0W4R3</accession>
<comment type="caution">
    <text evidence="2">The sequence shown here is derived from an EMBL/GenBank/DDBJ whole genome shotgun (WGS) entry which is preliminary data.</text>
</comment>
<dbReference type="EMBL" id="NRRY01000001">
    <property type="protein sequence ID" value="MBK1616943.1"/>
    <property type="molecule type" value="Genomic_DNA"/>
</dbReference>
<sequence>MAVILAGLLTALRALMVRDKLAERLLEQGTISRDLTVNDHLPSQAQGDGPAPDKQQHPLESCCLRNVADAA</sequence>
<feature type="region of interest" description="Disordered" evidence="1">
    <location>
        <begin position="36"/>
        <end position="62"/>
    </location>
</feature>
<evidence type="ECO:0000313" key="2">
    <source>
        <dbReference type="EMBL" id="MBK1616943.1"/>
    </source>
</evidence>
<organism evidence="2 3">
    <name type="scientific">Lamprobacter modestohalophilus</name>
    <dbReference type="NCBI Taxonomy" id="1064514"/>
    <lineage>
        <taxon>Bacteria</taxon>
        <taxon>Pseudomonadati</taxon>
        <taxon>Pseudomonadota</taxon>
        <taxon>Gammaproteobacteria</taxon>
        <taxon>Chromatiales</taxon>
        <taxon>Chromatiaceae</taxon>
        <taxon>Lamprobacter</taxon>
    </lineage>
</organism>
<feature type="compositionally biased region" description="Polar residues" evidence="1">
    <location>
        <begin position="36"/>
        <end position="46"/>
    </location>
</feature>
<dbReference type="Proteomes" id="UP001138768">
    <property type="component" value="Unassembled WGS sequence"/>
</dbReference>
<dbReference type="AlphaFoldDB" id="A0A9X0W4R3"/>
<evidence type="ECO:0000313" key="3">
    <source>
        <dbReference type="Proteomes" id="UP001138768"/>
    </source>
</evidence>